<evidence type="ECO:0000313" key="1">
    <source>
        <dbReference type="EMBL" id="MDL5034346.1"/>
    </source>
</evidence>
<evidence type="ECO:0000313" key="2">
    <source>
        <dbReference type="Proteomes" id="UP001238603"/>
    </source>
</evidence>
<reference evidence="1 2" key="1">
    <citation type="submission" date="2023-06" db="EMBL/GenBank/DDBJ databases">
        <title>Pelomonas sp. APW6 16S ribosomal RNA gene genome sequencing and assembly.</title>
        <authorList>
            <person name="Woo H."/>
        </authorList>
    </citation>
    <scope>NUCLEOTIDE SEQUENCE [LARGE SCALE GENOMIC DNA]</scope>
    <source>
        <strain evidence="1 2">APW6</strain>
    </source>
</reference>
<proteinExistence type="predicted"/>
<comment type="caution">
    <text evidence="1">The sequence shown here is derived from an EMBL/GenBank/DDBJ whole genome shotgun (WGS) entry which is preliminary data.</text>
</comment>
<organism evidence="1 2">
    <name type="scientific">Roseateles subflavus</name>
    <dbReference type="NCBI Taxonomy" id="3053353"/>
    <lineage>
        <taxon>Bacteria</taxon>
        <taxon>Pseudomonadati</taxon>
        <taxon>Pseudomonadota</taxon>
        <taxon>Betaproteobacteria</taxon>
        <taxon>Burkholderiales</taxon>
        <taxon>Sphaerotilaceae</taxon>
        <taxon>Roseateles</taxon>
    </lineage>
</organism>
<protein>
    <submittedName>
        <fullName evidence="1">Uncharacterized protein</fullName>
    </submittedName>
</protein>
<name>A0ABT7LSA0_9BURK</name>
<keyword evidence="2" id="KW-1185">Reference proteome</keyword>
<sequence>MNTAFHTLYTVGVEEKPDPRLALITGAAIKLMAEAGADAGVIGHFALRYPSIVAAQLAPPPSPPPVQEIDIEALVRTTVEMVLGLSGGGQDGDARPRAVKSKRGRGVDLVKRNVTVGGKRTSISLSAELFRKVVAVGGNDQADKLIQSFVDQTPASELNRSAWVESQITQHLVLNQMTGDGARAH</sequence>
<accession>A0ABT7LSA0</accession>
<dbReference type="RefSeq" id="WP_285984422.1">
    <property type="nucleotide sequence ID" value="NZ_JASVDS010000008.1"/>
</dbReference>
<gene>
    <name evidence="1" type="ORF">QRD43_20760</name>
</gene>
<dbReference type="EMBL" id="JASVDS010000008">
    <property type="protein sequence ID" value="MDL5034346.1"/>
    <property type="molecule type" value="Genomic_DNA"/>
</dbReference>
<dbReference type="Proteomes" id="UP001238603">
    <property type="component" value="Unassembled WGS sequence"/>
</dbReference>